<dbReference type="GO" id="GO:0031417">
    <property type="term" value="C:NatC complex"/>
    <property type="evidence" value="ECO:0007669"/>
    <property type="project" value="InterPro"/>
</dbReference>
<proteinExistence type="predicted"/>
<keyword evidence="4" id="KW-1185">Reference proteome</keyword>
<dbReference type="GeneID" id="28976937"/>
<dbReference type="STRING" id="578459.A0A194S8H9"/>
<evidence type="ECO:0000313" key="3">
    <source>
        <dbReference type="EMBL" id="KPV75711.1"/>
    </source>
</evidence>
<dbReference type="Proteomes" id="UP000053890">
    <property type="component" value="Unassembled WGS sequence"/>
</dbReference>
<dbReference type="OrthoDB" id="269405at2759"/>
<protein>
    <recommendedName>
        <fullName evidence="2">NAA35-like N-terminal domain-containing protein</fullName>
    </recommendedName>
</protein>
<dbReference type="PANTHER" id="PTHR21373">
    <property type="entry name" value="GLUCOSE REPRESSIBLE PROTEIN MAK10"/>
    <property type="match status" value="1"/>
</dbReference>
<name>A0A194S8H9_RHOGW</name>
<dbReference type="EMBL" id="KQ474077">
    <property type="protein sequence ID" value="KPV75711.1"/>
    <property type="molecule type" value="Genomic_DNA"/>
</dbReference>
<feature type="region of interest" description="Disordered" evidence="1">
    <location>
        <begin position="736"/>
        <end position="757"/>
    </location>
</feature>
<dbReference type="OMA" id="STLWTCN"/>
<dbReference type="Pfam" id="PF04112">
    <property type="entry name" value="Mak10"/>
    <property type="match status" value="1"/>
</dbReference>
<gene>
    <name evidence="3" type="ORF">RHOBADRAFT_52745</name>
</gene>
<organism evidence="3 4">
    <name type="scientific">Rhodotorula graminis (strain WP1)</name>
    <dbReference type="NCBI Taxonomy" id="578459"/>
    <lineage>
        <taxon>Eukaryota</taxon>
        <taxon>Fungi</taxon>
        <taxon>Dikarya</taxon>
        <taxon>Basidiomycota</taxon>
        <taxon>Pucciniomycotina</taxon>
        <taxon>Microbotryomycetes</taxon>
        <taxon>Sporidiobolales</taxon>
        <taxon>Sporidiobolaceae</taxon>
        <taxon>Rhodotorula</taxon>
    </lineage>
</organism>
<dbReference type="InterPro" id="IPR007244">
    <property type="entry name" value="Naa35_N"/>
</dbReference>
<accession>A0A194S8H9</accession>
<dbReference type="PANTHER" id="PTHR21373:SF0">
    <property type="entry name" value="N-ALPHA-ACETYLTRANSFERASE 35, NATC AUXILIARY SUBUNIT"/>
    <property type="match status" value="1"/>
</dbReference>
<dbReference type="RefSeq" id="XP_018271760.1">
    <property type="nucleotide sequence ID" value="XM_018416489.1"/>
</dbReference>
<evidence type="ECO:0000313" key="4">
    <source>
        <dbReference type="Proteomes" id="UP000053890"/>
    </source>
</evidence>
<evidence type="ECO:0000259" key="2">
    <source>
        <dbReference type="Pfam" id="PF04112"/>
    </source>
</evidence>
<sequence>MADLAKGQLVRDERCSMMDLMSAIEINDARTDTYLHSQKERQRQSSLPSFDPAVPLHAQDVVWLHDEVLRLEATFHAGYPLASTLWTCNYLRADSLAAISGFAPSTSASADDGQSQLRTVVVRALFLGVLKSSQIVWEELGKNQVYEHEDVHLSRGSLSFNSLMSACYAPSLPPSAPASPLVMPGQGQDESPQPPERLISVDDVLRDLDAALRWLQAEEQVQAEWLSAEMREKLVARVTLRIDLLYPIALLTYPAHTSPSAISHHLDRLESYSSLFPTASTPSSSDTTSYDPPPVLRAAFHPSATVPLLATQQPPRPVDILPLDAAYDLWRRIVSHLGELMGLWELWRKGEGGWKELHEWSRRRARVEAQPYVRSVQQSLISTPTHLFHVKPISSLATSFLTFTTPLPSSFTSTLPLLLSHESHPSQPAHTLLAFLERLSAKLAQFAHALAGQNRGRQRRWVIKSLGTWDELVCEAAGDARRLVHEVLAAVEYALPEGDAARVRRAAQLLRVAVSAHAHELALETLLSGFEEAVGLFGGGGGPSGAGGGAAEAWWVGTRVARRLATLWDTLVGEKDEGEGGRDYLEAKSFEARAIEAVCAASWLVSCASTSSRPPPKFSSPFLPSLAFPPAQAAQGRFRQRFEWLGRLSRLDGAAQGSVADWAAYREERDRLDEVEVGDLASRSEEACERAILAVTALERVLPALSGTLSPFQVTQQHDLGPLSCVPSAAFDLPDSPKGRSLSSQLRRLGMHAKASS</sequence>
<dbReference type="AlphaFoldDB" id="A0A194S8H9"/>
<evidence type="ECO:0000256" key="1">
    <source>
        <dbReference type="SAM" id="MobiDB-lite"/>
    </source>
</evidence>
<feature type="domain" description="NAA35-like N-terminal" evidence="2">
    <location>
        <begin position="7"/>
        <end position="162"/>
    </location>
</feature>
<reference evidence="3 4" key="1">
    <citation type="journal article" date="2015" name="Front. Microbiol.">
        <title>Genome sequence of the plant growth promoting endophytic yeast Rhodotorula graminis WP1.</title>
        <authorList>
            <person name="Firrincieli A."/>
            <person name="Otillar R."/>
            <person name="Salamov A."/>
            <person name="Schmutz J."/>
            <person name="Khan Z."/>
            <person name="Redman R.S."/>
            <person name="Fleck N.D."/>
            <person name="Lindquist E."/>
            <person name="Grigoriev I.V."/>
            <person name="Doty S.L."/>
        </authorList>
    </citation>
    <scope>NUCLEOTIDE SEQUENCE [LARGE SCALE GENOMIC DNA]</scope>
    <source>
        <strain evidence="3 4">WP1</strain>
    </source>
</reference>
<dbReference type="InterPro" id="IPR057983">
    <property type="entry name" value="NAA35-like_N"/>
</dbReference>